<sequence length="214" mass="24299">MNKNEKGSISESHDLKRSVILLTIIHLAVISLLNFLIIINDKSYYYLAVALLFSSFIIAIINVSIGLKKKFIKTAKYVWITILSNILSFSFYLNLIEILNASLTYVKIILILNYVVLEIILVYMRIIRKDKTYIRSVSSGKHSKYVKKDVFLVVAISAVVILMAKLLDNGHIYVGRIGIMVTEILGTPLMTIAIVLHVHTFANYLYNIKTNSEN</sequence>
<name>A0ABQ1EIG5_9CLOT</name>
<keyword evidence="1" id="KW-1133">Transmembrane helix</keyword>
<organism evidence="2 3">
    <name type="scientific">Clostridium zeae</name>
    <dbReference type="NCBI Taxonomy" id="2759022"/>
    <lineage>
        <taxon>Bacteria</taxon>
        <taxon>Bacillati</taxon>
        <taxon>Bacillota</taxon>
        <taxon>Clostridia</taxon>
        <taxon>Eubacteriales</taxon>
        <taxon>Clostridiaceae</taxon>
        <taxon>Clostridium</taxon>
    </lineage>
</organism>
<keyword evidence="1" id="KW-0812">Transmembrane</keyword>
<feature type="transmembrane region" description="Helical" evidence="1">
    <location>
        <begin position="77"/>
        <end position="96"/>
    </location>
</feature>
<gene>
    <name evidence="2" type="ORF">CSC2_49200</name>
</gene>
<dbReference type="RefSeq" id="WP_206872884.1">
    <property type="nucleotide sequence ID" value="NZ_BMBA01000011.1"/>
</dbReference>
<accession>A0ABQ1EIG5</accession>
<protein>
    <submittedName>
        <fullName evidence="2">Uncharacterized protein</fullName>
    </submittedName>
</protein>
<evidence type="ECO:0000256" key="1">
    <source>
        <dbReference type="SAM" id="Phobius"/>
    </source>
</evidence>
<proteinExistence type="predicted"/>
<evidence type="ECO:0000313" key="2">
    <source>
        <dbReference type="EMBL" id="GFZ34394.1"/>
    </source>
</evidence>
<dbReference type="EMBL" id="BMBA01000011">
    <property type="protein sequence ID" value="GFZ34394.1"/>
    <property type="molecule type" value="Genomic_DNA"/>
</dbReference>
<keyword evidence="3" id="KW-1185">Reference proteome</keyword>
<comment type="caution">
    <text evidence="2">The sequence shown here is derived from an EMBL/GenBank/DDBJ whole genome shotgun (WGS) entry which is preliminary data.</text>
</comment>
<feature type="transmembrane region" description="Helical" evidence="1">
    <location>
        <begin position="20"/>
        <end position="39"/>
    </location>
</feature>
<keyword evidence="1" id="KW-0472">Membrane</keyword>
<dbReference type="Proteomes" id="UP000663802">
    <property type="component" value="Unassembled WGS sequence"/>
</dbReference>
<feature type="transmembrane region" description="Helical" evidence="1">
    <location>
        <begin position="184"/>
        <end position="206"/>
    </location>
</feature>
<feature type="transmembrane region" description="Helical" evidence="1">
    <location>
        <begin position="45"/>
        <end position="65"/>
    </location>
</feature>
<feature type="transmembrane region" description="Helical" evidence="1">
    <location>
        <begin position="145"/>
        <end position="164"/>
    </location>
</feature>
<feature type="transmembrane region" description="Helical" evidence="1">
    <location>
        <begin position="102"/>
        <end position="124"/>
    </location>
</feature>
<reference evidence="2 3" key="1">
    <citation type="journal article" date="2021" name="Int. J. Syst. Evol. Microbiol.">
        <title>Clostridium zeae sp. nov., isolated from corn silage.</title>
        <authorList>
            <person name="Kobayashi H."/>
            <person name="Tanizawa Y."/>
            <person name="Yagura M."/>
            <person name="Sakamoto M."/>
            <person name="Ohkuma M."/>
            <person name="Tohno M."/>
        </authorList>
    </citation>
    <scope>NUCLEOTIDE SEQUENCE [LARGE SCALE GENOMIC DNA]</scope>
    <source>
        <strain evidence="2 3">CSC2</strain>
    </source>
</reference>
<evidence type="ECO:0000313" key="3">
    <source>
        <dbReference type="Proteomes" id="UP000663802"/>
    </source>
</evidence>